<evidence type="ECO:0000313" key="2">
    <source>
        <dbReference type="Proteomes" id="UP000177811"/>
    </source>
</evidence>
<protein>
    <submittedName>
        <fullName evidence="1">Uncharacterized protein</fullName>
    </submittedName>
</protein>
<dbReference type="AlphaFoldDB" id="A0A1G2KWC8"/>
<sequence length="71" mass="8367">MPTINVPKRTMTLREQAMPRAEIAHTRRMFGGRCRQKRRNPPMKRANESSMATHLLMLEAWLLYTARIKSQ</sequence>
<proteinExistence type="predicted"/>
<gene>
    <name evidence="1" type="ORF">A3C16_03690</name>
</gene>
<dbReference type="EMBL" id="MHQL01000010">
    <property type="protein sequence ID" value="OHA03710.1"/>
    <property type="molecule type" value="Genomic_DNA"/>
</dbReference>
<evidence type="ECO:0000313" key="1">
    <source>
        <dbReference type="EMBL" id="OHA03710.1"/>
    </source>
</evidence>
<accession>A0A1G2KWC8</accession>
<reference evidence="1 2" key="1">
    <citation type="journal article" date="2016" name="Nat. Commun.">
        <title>Thousands of microbial genomes shed light on interconnected biogeochemical processes in an aquifer system.</title>
        <authorList>
            <person name="Anantharaman K."/>
            <person name="Brown C.T."/>
            <person name="Hug L.A."/>
            <person name="Sharon I."/>
            <person name="Castelle C.J."/>
            <person name="Probst A.J."/>
            <person name="Thomas B.C."/>
            <person name="Singh A."/>
            <person name="Wilkins M.J."/>
            <person name="Karaoz U."/>
            <person name="Brodie E.L."/>
            <person name="Williams K.H."/>
            <person name="Hubbard S.S."/>
            <person name="Banfield J.F."/>
        </authorList>
    </citation>
    <scope>NUCLEOTIDE SEQUENCE [LARGE SCALE GENOMIC DNA]</scope>
</reference>
<comment type="caution">
    <text evidence="1">The sequence shown here is derived from an EMBL/GenBank/DDBJ whole genome shotgun (WGS) entry which is preliminary data.</text>
</comment>
<organism evidence="1 2">
    <name type="scientific">Candidatus Sungbacteria bacterium RIFCSPHIGHO2_02_FULL_51_29</name>
    <dbReference type="NCBI Taxonomy" id="1802273"/>
    <lineage>
        <taxon>Bacteria</taxon>
        <taxon>Candidatus Sungiibacteriota</taxon>
    </lineage>
</organism>
<dbReference type="Proteomes" id="UP000177811">
    <property type="component" value="Unassembled WGS sequence"/>
</dbReference>
<name>A0A1G2KWC8_9BACT</name>